<dbReference type="EMBL" id="CAJNNW010026404">
    <property type="protein sequence ID" value="CAE8685035.1"/>
    <property type="molecule type" value="Genomic_DNA"/>
</dbReference>
<reference evidence="1" key="1">
    <citation type="submission" date="2021-02" db="EMBL/GenBank/DDBJ databases">
        <authorList>
            <person name="Dougan E. K."/>
            <person name="Rhodes N."/>
            <person name="Thang M."/>
            <person name="Chan C."/>
        </authorList>
    </citation>
    <scope>NUCLEOTIDE SEQUENCE</scope>
</reference>
<sequence>AILEVEAEPRRLTRLSVQLKTKWEIINRTKDEPDADDQAMIFGVVPGQHEEEYRRAKVSAKALIIESLAAVDFVRELLHRDVEGRSNVYKALKSKFLCDHLVADPLMADGLKASVKSLMIVNRR</sequence>
<protein>
    <submittedName>
        <fullName evidence="1">Uncharacterized protein</fullName>
    </submittedName>
</protein>
<proteinExistence type="predicted"/>
<dbReference type="Proteomes" id="UP000626109">
    <property type="component" value="Unassembled WGS sequence"/>
</dbReference>
<dbReference type="AlphaFoldDB" id="A0A813JNZ5"/>
<organism evidence="1 2">
    <name type="scientific">Polarella glacialis</name>
    <name type="common">Dinoflagellate</name>
    <dbReference type="NCBI Taxonomy" id="89957"/>
    <lineage>
        <taxon>Eukaryota</taxon>
        <taxon>Sar</taxon>
        <taxon>Alveolata</taxon>
        <taxon>Dinophyceae</taxon>
        <taxon>Suessiales</taxon>
        <taxon>Suessiaceae</taxon>
        <taxon>Polarella</taxon>
    </lineage>
</organism>
<comment type="caution">
    <text evidence="1">The sequence shown here is derived from an EMBL/GenBank/DDBJ whole genome shotgun (WGS) entry which is preliminary data.</text>
</comment>
<evidence type="ECO:0000313" key="1">
    <source>
        <dbReference type="EMBL" id="CAE8685035.1"/>
    </source>
</evidence>
<evidence type="ECO:0000313" key="2">
    <source>
        <dbReference type="Proteomes" id="UP000626109"/>
    </source>
</evidence>
<name>A0A813JNZ5_POLGL</name>
<accession>A0A813JNZ5</accession>
<gene>
    <name evidence="1" type="ORF">PGLA2088_LOCUS24261</name>
</gene>
<feature type="non-terminal residue" evidence="1">
    <location>
        <position position="1"/>
    </location>
</feature>